<reference evidence="3" key="1">
    <citation type="submission" date="2015-10" db="EMBL/GenBank/DDBJ databases">
        <authorList>
            <person name="Gilbert D.G."/>
        </authorList>
    </citation>
    <scope>NUCLEOTIDE SEQUENCE</scope>
</reference>
<dbReference type="InterPro" id="IPR013096">
    <property type="entry name" value="Cupin_2"/>
</dbReference>
<evidence type="ECO:0000256" key="1">
    <source>
        <dbReference type="ARBA" id="ARBA00022723"/>
    </source>
</evidence>
<dbReference type="PANTHER" id="PTHR35848:SF6">
    <property type="entry name" value="CUPIN TYPE-2 DOMAIN-CONTAINING PROTEIN"/>
    <property type="match status" value="1"/>
</dbReference>
<dbReference type="Pfam" id="PF07883">
    <property type="entry name" value="Cupin_2"/>
    <property type="match status" value="1"/>
</dbReference>
<sequence>MPKAKLVRFDSVEHQNKRPGVLLTSLVDGDTGATKISSGVAEFAVGASAPTHYHNAEESVIVIEGEGLIVINGEEHIVKPNDAAFISPGAHHSIANHGDQPFKISWTYASINWSTTPVE</sequence>
<organism evidence="3">
    <name type="scientific">hydrothermal vent metagenome</name>
    <dbReference type="NCBI Taxonomy" id="652676"/>
    <lineage>
        <taxon>unclassified sequences</taxon>
        <taxon>metagenomes</taxon>
        <taxon>ecological metagenomes</taxon>
    </lineage>
</organism>
<dbReference type="Gene3D" id="2.60.120.10">
    <property type="entry name" value="Jelly Rolls"/>
    <property type="match status" value="1"/>
</dbReference>
<dbReference type="InterPro" id="IPR014710">
    <property type="entry name" value="RmlC-like_jellyroll"/>
</dbReference>
<dbReference type="AlphaFoldDB" id="A0A170Q9W1"/>
<dbReference type="InterPro" id="IPR011051">
    <property type="entry name" value="RmlC_Cupin_sf"/>
</dbReference>
<name>A0A170Q9W1_9ZZZZ</name>
<dbReference type="PANTHER" id="PTHR35848">
    <property type="entry name" value="OXALATE-BINDING PROTEIN"/>
    <property type="match status" value="1"/>
</dbReference>
<dbReference type="InterPro" id="IPR051610">
    <property type="entry name" value="GPI/OXD"/>
</dbReference>
<dbReference type="GO" id="GO:0046872">
    <property type="term" value="F:metal ion binding"/>
    <property type="evidence" value="ECO:0007669"/>
    <property type="project" value="UniProtKB-KW"/>
</dbReference>
<proteinExistence type="predicted"/>
<protein>
    <submittedName>
        <fullName evidence="3">Possible WhiE protein</fullName>
    </submittedName>
</protein>
<feature type="domain" description="Cupin type-2" evidence="2">
    <location>
        <begin position="40"/>
        <end position="107"/>
    </location>
</feature>
<keyword evidence="1" id="KW-0479">Metal-binding</keyword>
<dbReference type="SUPFAM" id="SSF51182">
    <property type="entry name" value="RmlC-like cupins"/>
    <property type="match status" value="1"/>
</dbReference>
<gene>
    <name evidence="3" type="ORF">MGWOODY_Clf846</name>
</gene>
<evidence type="ECO:0000259" key="2">
    <source>
        <dbReference type="Pfam" id="PF07883"/>
    </source>
</evidence>
<evidence type="ECO:0000313" key="3">
    <source>
        <dbReference type="EMBL" id="CUV02157.1"/>
    </source>
</evidence>
<accession>A0A170Q9W1</accession>
<dbReference type="EMBL" id="FAXA01000194">
    <property type="protein sequence ID" value="CUV02157.1"/>
    <property type="molecule type" value="Genomic_DNA"/>
</dbReference>